<name>A0ABP0HN79_9DINO</name>
<proteinExistence type="predicted"/>
<reference evidence="2 3" key="1">
    <citation type="submission" date="2024-02" db="EMBL/GenBank/DDBJ databases">
        <authorList>
            <person name="Chen Y."/>
            <person name="Shah S."/>
            <person name="Dougan E. K."/>
            <person name="Thang M."/>
            <person name="Chan C."/>
        </authorList>
    </citation>
    <scope>NUCLEOTIDE SEQUENCE [LARGE SCALE GENOMIC DNA]</scope>
</reference>
<sequence>MAGGEISERPDICKDVLKTPPRRRAERLACGLPAYVNCQLDGLDNPAPREIPQVEEPMRARPPNLQPKPPHAAPGAFEIPAELLTYPIPPQIVVGLAQESFNRWLNNISTEISHKNRDVGPLYIDEFDLQSLRDRRKLRFSSCQA</sequence>
<dbReference type="EMBL" id="CAXAMM010001337">
    <property type="protein sequence ID" value="CAK8991597.1"/>
    <property type="molecule type" value="Genomic_DNA"/>
</dbReference>
<gene>
    <name evidence="1" type="ORF">SCF082_LOCUS2733</name>
    <name evidence="2" type="ORF">SCF082_LOCUS2749</name>
</gene>
<dbReference type="Proteomes" id="UP001642464">
    <property type="component" value="Unassembled WGS sequence"/>
</dbReference>
<dbReference type="EMBL" id="CAXAMM010001348">
    <property type="protein sequence ID" value="CAK8991647.1"/>
    <property type="molecule type" value="Genomic_DNA"/>
</dbReference>
<comment type="caution">
    <text evidence="2">The sequence shown here is derived from an EMBL/GenBank/DDBJ whole genome shotgun (WGS) entry which is preliminary data.</text>
</comment>
<accession>A0ABP0HN79</accession>
<keyword evidence="3" id="KW-1185">Reference proteome</keyword>
<organism evidence="2 3">
    <name type="scientific">Durusdinium trenchii</name>
    <dbReference type="NCBI Taxonomy" id="1381693"/>
    <lineage>
        <taxon>Eukaryota</taxon>
        <taxon>Sar</taxon>
        <taxon>Alveolata</taxon>
        <taxon>Dinophyceae</taxon>
        <taxon>Suessiales</taxon>
        <taxon>Symbiodiniaceae</taxon>
        <taxon>Durusdinium</taxon>
    </lineage>
</organism>
<evidence type="ECO:0000313" key="2">
    <source>
        <dbReference type="EMBL" id="CAK8991647.1"/>
    </source>
</evidence>
<protein>
    <submittedName>
        <fullName evidence="2">Vesicle transport protein GOT1A</fullName>
    </submittedName>
</protein>
<evidence type="ECO:0000313" key="1">
    <source>
        <dbReference type="EMBL" id="CAK8991597.1"/>
    </source>
</evidence>
<evidence type="ECO:0000313" key="3">
    <source>
        <dbReference type="Proteomes" id="UP001642464"/>
    </source>
</evidence>